<feature type="transmembrane region" description="Helical" evidence="5">
    <location>
        <begin position="311"/>
        <end position="331"/>
    </location>
</feature>
<evidence type="ECO:0000313" key="7">
    <source>
        <dbReference type="EMBL" id="URW74813.1"/>
    </source>
</evidence>
<feature type="transmembrane region" description="Helical" evidence="5">
    <location>
        <begin position="184"/>
        <end position="204"/>
    </location>
</feature>
<keyword evidence="3 5" id="KW-1133">Transmembrane helix</keyword>
<evidence type="ECO:0000256" key="2">
    <source>
        <dbReference type="ARBA" id="ARBA00022692"/>
    </source>
</evidence>
<feature type="transmembrane region" description="Helical" evidence="5">
    <location>
        <begin position="363"/>
        <end position="385"/>
    </location>
</feature>
<name>A0ABY4TQZ2_9SPHN</name>
<accession>A0ABY4TQZ2</accession>
<dbReference type="Proteomes" id="UP001055580">
    <property type="component" value="Chromosome"/>
</dbReference>
<evidence type="ECO:0000256" key="4">
    <source>
        <dbReference type="ARBA" id="ARBA00023136"/>
    </source>
</evidence>
<evidence type="ECO:0000259" key="6">
    <source>
        <dbReference type="Pfam" id="PF12698"/>
    </source>
</evidence>
<comment type="subcellular location">
    <subcellularLocation>
        <location evidence="1">Membrane</location>
        <topology evidence="1">Multi-pass membrane protein</topology>
    </subcellularLocation>
</comment>
<sequence>MIANKLLRQTLTVARRDFIATVFTPTFLIFLLAPLIMMSFGAVGGLGAASMADSAADKSRIIAIVAPADAGAVVAADKARRDLYRRREGPPTLIVEKPGADPASQARALFDAKDIDPTAVLYGPLDRPTVLHAPVGTHHAAYLAQLAEDVLVTRRVGAGELSVATIEPFKATRTRPSGRGTNQAAFFTVFGLFILTLMLAGQAVGTMAEERSNKVIEILAAAVPLESVFLGKLIGMFGVAVLFVAFWGTVVVNIGQLLPPTFARAFAEVGPAVGPSFAILFLAYFTMAYLLLGAVFLGIGAQASTPREIQMLSLPITIFQVAMFGLSQAAASQPDSTLARVAEIFPFSSPFAMAARAANKPELWPHLLALGWQALWVGLTIWLGARLFRRGVLQSGSPPFWKRGRKPAVS</sequence>
<keyword evidence="4 5" id="KW-0472">Membrane</keyword>
<evidence type="ECO:0000256" key="5">
    <source>
        <dbReference type="SAM" id="Phobius"/>
    </source>
</evidence>
<evidence type="ECO:0000256" key="3">
    <source>
        <dbReference type="ARBA" id="ARBA00022989"/>
    </source>
</evidence>
<reference evidence="7" key="1">
    <citation type="submission" date="2022-05" db="EMBL/GenBank/DDBJ databases">
        <title>Sphingomonas sp. strain RMG20 Genome sequencing and assembly.</title>
        <authorList>
            <person name="Kim I."/>
        </authorList>
    </citation>
    <scope>NUCLEOTIDE SEQUENCE</scope>
    <source>
        <strain evidence="7">RMG20</strain>
    </source>
</reference>
<gene>
    <name evidence="7" type="ORF">M9980_09525</name>
</gene>
<dbReference type="InterPro" id="IPR013525">
    <property type="entry name" value="ABC2_TM"/>
</dbReference>
<proteinExistence type="predicted"/>
<evidence type="ECO:0000256" key="1">
    <source>
        <dbReference type="ARBA" id="ARBA00004141"/>
    </source>
</evidence>
<organism evidence="7 8">
    <name type="scientific">Sphingomonas donggukensis</name>
    <dbReference type="NCBI Taxonomy" id="2949093"/>
    <lineage>
        <taxon>Bacteria</taxon>
        <taxon>Pseudomonadati</taxon>
        <taxon>Pseudomonadota</taxon>
        <taxon>Alphaproteobacteria</taxon>
        <taxon>Sphingomonadales</taxon>
        <taxon>Sphingomonadaceae</taxon>
        <taxon>Sphingomonas</taxon>
    </lineage>
</organism>
<keyword evidence="2 5" id="KW-0812">Transmembrane</keyword>
<dbReference type="Pfam" id="PF12698">
    <property type="entry name" value="ABC2_membrane_3"/>
    <property type="match status" value="1"/>
</dbReference>
<feature type="transmembrane region" description="Helical" evidence="5">
    <location>
        <begin position="277"/>
        <end position="299"/>
    </location>
</feature>
<keyword evidence="8" id="KW-1185">Reference proteome</keyword>
<feature type="domain" description="ABC-2 type transporter transmembrane" evidence="6">
    <location>
        <begin position="27"/>
        <end position="384"/>
    </location>
</feature>
<dbReference type="RefSeq" id="WP_250749858.1">
    <property type="nucleotide sequence ID" value="NZ_CP098401.1"/>
</dbReference>
<dbReference type="EMBL" id="CP098401">
    <property type="protein sequence ID" value="URW74813.1"/>
    <property type="molecule type" value="Genomic_DNA"/>
</dbReference>
<protein>
    <submittedName>
        <fullName evidence="7">ABC transporter permease</fullName>
    </submittedName>
</protein>
<feature type="transmembrane region" description="Helical" evidence="5">
    <location>
        <begin position="233"/>
        <end position="257"/>
    </location>
</feature>
<evidence type="ECO:0000313" key="8">
    <source>
        <dbReference type="Proteomes" id="UP001055580"/>
    </source>
</evidence>